<comment type="caution">
    <text evidence="2">The sequence shown here is derived from an EMBL/GenBank/DDBJ whole genome shotgun (WGS) entry which is preliminary data.</text>
</comment>
<reference evidence="2" key="1">
    <citation type="journal article" date="2021" name="PeerJ">
        <title>Extensive microbial diversity within the chicken gut microbiome revealed by metagenomics and culture.</title>
        <authorList>
            <person name="Gilroy R."/>
            <person name="Ravi A."/>
            <person name="Getino M."/>
            <person name="Pursley I."/>
            <person name="Horton D.L."/>
            <person name="Alikhan N.F."/>
            <person name="Baker D."/>
            <person name="Gharbi K."/>
            <person name="Hall N."/>
            <person name="Watson M."/>
            <person name="Adriaenssens E.M."/>
            <person name="Foster-Nyarko E."/>
            <person name="Jarju S."/>
            <person name="Secka A."/>
            <person name="Antonio M."/>
            <person name="Oren A."/>
            <person name="Chaudhuri R.R."/>
            <person name="La Ragione R."/>
            <person name="Hildebrand F."/>
            <person name="Pallen M.J."/>
        </authorList>
    </citation>
    <scope>NUCLEOTIDE SEQUENCE</scope>
    <source>
        <strain evidence="2">ChiGjej5B5-22894</strain>
    </source>
</reference>
<name>A0A921MWU8_9MICO</name>
<evidence type="ECO:0000256" key="1">
    <source>
        <dbReference type="SAM" id="Phobius"/>
    </source>
</evidence>
<organism evidence="2 3">
    <name type="scientific">Brachybacterium massiliense</name>
    <dbReference type="NCBI Taxonomy" id="1755098"/>
    <lineage>
        <taxon>Bacteria</taxon>
        <taxon>Bacillati</taxon>
        <taxon>Actinomycetota</taxon>
        <taxon>Actinomycetes</taxon>
        <taxon>Micrococcales</taxon>
        <taxon>Dermabacteraceae</taxon>
        <taxon>Brachybacterium</taxon>
    </lineage>
</organism>
<evidence type="ECO:0000313" key="2">
    <source>
        <dbReference type="EMBL" id="HJG91998.1"/>
    </source>
</evidence>
<feature type="transmembrane region" description="Helical" evidence="1">
    <location>
        <begin position="363"/>
        <end position="381"/>
    </location>
</feature>
<sequence>MHRAADHRTGPAGWSKAAADTLPRPLEVVSGTVDPAEAPRIPGLEVTELSWSLFDHDVLLVEGRLRTEPGLDAELLRDADHWEDAVQQAGARLARHCAETDYAFLVQQIRHFSDAKEFVDLEERDLDRPLWVTRALVLDSEGTGGEAFARRWVSDIDTEHRAQVRELIAGARPLVAQWMNHIHRPDRPEEIELSWQALRKAQFFWSAMHWVDESLRQILAWSMAESRDVSITDLRHELRATRHRAQELLMLRAEVRQHVSRRSHEEMQRFLGTWEYLELLEEPVREKVEICRERLASLAEDRAARSAMFTDIILMSIGVTSVLATAIALVQFGRDAGQDPSQSVFDLGNGSITSWLSSQSMDAILILSLMLSIVLVAVFIWKRRQSLS</sequence>
<protein>
    <recommendedName>
        <fullName evidence="4">CorA-like Mg2+ transporter protein</fullName>
    </recommendedName>
</protein>
<feature type="transmembrane region" description="Helical" evidence="1">
    <location>
        <begin position="312"/>
        <end position="332"/>
    </location>
</feature>
<evidence type="ECO:0000313" key="3">
    <source>
        <dbReference type="Proteomes" id="UP000742460"/>
    </source>
</evidence>
<gene>
    <name evidence="2" type="ORF">K8V81_09785</name>
</gene>
<accession>A0A921MWU8</accession>
<evidence type="ECO:0008006" key="4">
    <source>
        <dbReference type="Google" id="ProtNLM"/>
    </source>
</evidence>
<keyword evidence="1" id="KW-1133">Transmembrane helix</keyword>
<keyword evidence="1" id="KW-0812">Transmembrane</keyword>
<dbReference type="AlphaFoldDB" id="A0A921MWU8"/>
<keyword evidence="1" id="KW-0472">Membrane</keyword>
<reference evidence="2" key="2">
    <citation type="submission" date="2021-09" db="EMBL/GenBank/DDBJ databases">
        <authorList>
            <person name="Gilroy R."/>
        </authorList>
    </citation>
    <scope>NUCLEOTIDE SEQUENCE</scope>
    <source>
        <strain evidence="2">ChiGjej5B5-22894</strain>
    </source>
</reference>
<dbReference type="Proteomes" id="UP000742460">
    <property type="component" value="Unassembled WGS sequence"/>
</dbReference>
<proteinExistence type="predicted"/>
<dbReference type="EMBL" id="DYUE01000226">
    <property type="protein sequence ID" value="HJG91998.1"/>
    <property type="molecule type" value="Genomic_DNA"/>
</dbReference>